<comment type="caution">
    <text evidence="3">The sequence shown here is derived from an EMBL/GenBank/DDBJ whole genome shotgun (WGS) entry which is preliminary data.</text>
</comment>
<keyword evidence="2" id="KW-0472">Membrane</keyword>
<evidence type="ECO:0000313" key="4">
    <source>
        <dbReference type="Proteomes" id="UP000298458"/>
    </source>
</evidence>
<evidence type="ECO:0000256" key="1">
    <source>
        <dbReference type="SAM" id="MobiDB-lite"/>
    </source>
</evidence>
<reference evidence="3" key="1">
    <citation type="journal article" date="2019" name="PLoS Negl. Trop. Dis.">
        <title>Revisiting the worldwide diversity of Leptospira species in the environment.</title>
        <authorList>
            <person name="Vincent A.T."/>
            <person name="Schiettekatte O."/>
            <person name="Bourhy P."/>
            <person name="Veyrier F.J."/>
            <person name="Picardeau M."/>
        </authorList>
    </citation>
    <scope>NUCLEOTIDE SEQUENCE [LARGE SCALE GENOMIC DNA]</scope>
    <source>
        <strain evidence="3">SSW15</strain>
    </source>
</reference>
<evidence type="ECO:0000256" key="2">
    <source>
        <dbReference type="SAM" id="Phobius"/>
    </source>
</evidence>
<sequence length="365" mass="39795">MEKNPQTSKLQEQANLMNLAFESVLTEEQAIELIQGKLKDAYLLKLRIDVENRAGVVISLVSRFKHEIIELYSLFSNSSLIRKIRTFEDFGQITHDMAEAAREEAADAGLSEQVGRIMHSKLNKQILENYYPMWDRNDTGALVNMLENQIKAGLKINTVRVQADVEFVSSVRNRGKTIFAGVLSPIVKPKEEGEAGDLSAAQIDPEKAAVQRQIEAISKGFGRIVPAKTVLSPVNGIDFDDLIEGDKVLFQLPNSSPEEKALAKTLGAVDQNGNAKPIVGSFLTIASGKNEYHIFAKGPAGVLLQAFEESPVRLARPKSAATPGANPRPPGMSGGRAQESGNTLNYFILIGVVLLAGMLAFILLK</sequence>
<evidence type="ECO:0000313" key="3">
    <source>
        <dbReference type="EMBL" id="TGK11452.1"/>
    </source>
</evidence>
<feature type="transmembrane region" description="Helical" evidence="2">
    <location>
        <begin position="346"/>
        <end position="364"/>
    </location>
</feature>
<keyword evidence="2" id="KW-0812">Transmembrane</keyword>
<dbReference type="AlphaFoldDB" id="A0A4R9GFK9"/>
<dbReference type="RefSeq" id="WP_135766857.1">
    <property type="nucleotide sequence ID" value="NZ_RQET01000004.1"/>
</dbReference>
<keyword evidence="2" id="KW-1133">Transmembrane helix</keyword>
<dbReference type="OrthoDB" id="320944at2"/>
<protein>
    <submittedName>
        <fullName evidence="3">Uncharacterized protein</fullName>
    </submittedName>
</protein>
<dbReference type="NCBIfam" id="NF047678">
    <property type="entry name" value="LIC10486_fam"/>
    <property type="match status" value="1"/>
</dbReference>
<accession>A0A4R9GFK9</accession>
<organism evidence="3 4">
    <name type="scientific">Leptospira fletcheri</name>
    <dbReference type="NCBI Taxonomy" id="2484981"/>
    <lineage>
        <taxon>Bacteria</taxon>
        <taxon>Pseudomonadati</taxon>
        <taxon>Spirochaetota</taxon>
        <taxon>Spirochaetia</taxon>
        <taxon>Leptospirales</taxon>
        <taxon>Leptospiraceae</taxon>
        <taxon>Leptospira</taxon>
    </lineage>
</organism>
<feature type="region of interest" description="Disordered" evidence="1">
    <location>
        <begin position="315"/>
        <end position="337"/>
    </location>
</feature>
<proteinExistence type="predicted"/>
<name>A0A4R9GFK9_9LEPT</name>
<gene>
    <name evidence="3" type="ORF">EHO60_03835</name>
</gene>
<dbReference type="EMBL" id="RQET01000004">
    <property type="protein sequence ID" value="TGK11452.1"/>
    <property type="molecule type" value="Genomic_DNA"/>
</dbReference>
<dbReference type="Proteomes" id="UP000298458">
    <property type="component" value="Unassembled WGS sequence"/>
</dbReference>
<keyword evidence="4" id="KW-1185">Reference proteome</keyword>